<dbReference type="InterPro" id="IPR012338">
    <property type="entry name" value="Beta-lactam/transpept-like"/>
</dbReference>
<feature type="signal peptide" evidence="1">
    <location>
        <begin position="1"/>
        <end position="27"/>
    </location>
</feature>
<evidence type="ECO:0000256" key="1">
    <source>
        <dbReference type="SAM" id="SignalP"/>
    </source>
</evidence>
<keyword evidence="4" id="KW-1185">Reference proteome</keyword>
<dbReference type="Pfam" id="PF00905">
    <property type="entry name" value="Transpeptidase"/>
    <property type="match status" value="1"/>
</dbReference>
<name>A0AAF0C5B9_9GAMM</name>
<evidence type="ECO:0000313" key="3">
    <source>
        <dbReference type="EMBL" id="WDE03162.1"/>
    </source>
</evidence>
<sequence length="278" mass="31143">MFRFRLAPQFFVAALSVMVATSNVSQAKTPAELPCDDPKNQCTFVLLSDGADMGKRGQEKLIQINPDRAAVAMSPYSSFKITNSMIALETGVVSSIYQPLSYDKEKYPGQNWWPKSWLKQHHLKSAFKHSVVPVYRQLAMEIGAAKMAAMMQKFRYGNLDISSGLDNFWLNGSLKISALEQVYFLRALKNNEFALSQASIGSLKDLMFVEEGSRYQLFAKTGTGSIGEGVYIGWYVGFVENNRGTFYFAFNLEGRTFAEVQQKRPGLVKAHLKALQVI</sequence>
<evidence type="ECO:0000313" key="4">
    <source>
        <dbReference type="Proteomes" id="UP000032352"/>
    </source>
</evidence>
<reference evidence="3 4" key="2">
    <citation type="journal article" date="2022" name="Mar. Drugs">
        <title>Bioassay-Guided Fractionation Leads to the Detection of Cholic Acid Generated by the Rare Thalassomonas sp.</title>
        <authorList>
            <person name="Pheiffer F."/>
            <person name="Schneider Y.K."/>
            <person name="Hansen E.H."/>
            <person name="Andersen J.H."/>
            <person name="Isaksson J."/>
            <person name="Busche T."/>
            <person name="R C."/>
            <person name="Kalinowski J."/>
            <person name="Zyl L.V."/>
            <person name="Trindade M."/>
        </authorList>
    </citation>
    <scope>NUCLEOTIDE SEQUENCE [LARGE SCALE GENOMIC DNA]</scope>
    <source>
        <strain evidence="3 4">XOM25</strain>
    </source>
</reference>
<protein>
    <submittedName>
        <fullName evidence="3">Class D beta-lactamase</fullName>
    </submittedName>
</protein>
<accession>A0AAF0C5B9</accession>
<evidence type="ECO:0000259" key="2">
    <source>
        <dbReference type="Pfam" id="PF00905"/>
    </source>
</evidence>
<dbReference type="RefSeq" id="WP_152647112.1">
    <property type="nucleotide sequence ID" value="NZ_CP059733.1"/>
</dbReference>
<dbReference type="AlphaFoldDB" id="A0AAF0C5B9"/>
<feature type="domain" description="Penicillin-binding protein transpeptidase" evidence="2">
    <location>
        <begin position="71"/>
        <end position="256"/>
    </location>
</feature>
<dbReference type="SUPFAM" id="SSF56601">
    <property type="entry name" value="beta-lactamase/transpeptidase-like"/>
    <property type="match status" value="1"/>
</dbReference>
<feature type="chain" id="PRO_5042010345" evidence="1">
    <location>
        <begin position="28"/>
        <end position="278"/>
    </location>
</feature>
<dbReference type="InterPro" id="IPR001460">
    <property type="entry name" value="PCN-bd_Tpept"/>
</dbReference>
<proteinExistence type="predicted"/>
<organism evidence="3 4">
    <name type="scientific">Thalassomonas viridans</name>
    <dbReference type="NCBI Taxonomy" id="137584"/>
    <lineage>
        <taxon>Bacteria</taxon>
        <taxon>Pseudomonadati</taxon>
        <taxon>Pseudomonadota</taxon>
        <taxon>Gammaproteobacteria</taxon>
        <taxon>Alteromonadales</taxon>
        <taxon>Colwelliaceae</taxon>
        <taxon>Thalassomonas</taxon>
    </lineage>
</organism>
<keyword evidence="1" id="KW-0732">Signal</keyword>
<reference evidence="3 4" key="1">
    <citation type="journal article" date="2015" name="Genome Announc.">
        <title>Draft Genome Sequences of Marine Isolates of Thalassomonas viridans and Thalassomonas actiniarum.</title>
        <authorList>
            <person name="Olonade I."/>
            <person name="van Zyl L.J."/>
            <person name="Trindade M."/>
        </authorList>
    </citation>
    <scope>NUCLEOTIDE SEQUENCE [LARGE SCALE GENOMIC DNA]</scope>
    <source>
        <strain evidence="3 4">XOM25</strain>
    </source>
</reference>
<dbReference type="Proteomes" id="UP000032352">
    <property type="component" value="Chromosome"/>
</dbReference>
<dbReference type="KEGG" id="tvd:SG34_017285"/>
<dbReference type="GO" id="GO:0008658">
    <property type="term" value="F:penicillin binding"/>
    <property type="evidence" value="ECO:0007669"/>
    <property type="project" value="InterPro"/>
</dbReference>
<gene>
    <name evidence="3" type="ORF">SG34_017285</name>
</gene>
<dbReference type="EMBL" id="CP059733">
    <property type="protein sequence ID" value="WDE03162.1"/>
    <property type="molecule type" value="Genomic_DNA"/>
</dbReference>
<dbReference type="Gene3D" id="3.40.710.10">
    <property type="entry name" value="DD-peptidase/beta-lactamase superfamily"/>
    <property type="match status" value="1"/>
</dbReference>